<dbReference type="GO" id="GO:0000978">
    <property type="term" value="F:RNA polymerase II cis-regulatory region sequence-specific DNA binding"/>
    <property type="evidence" value="ECO:0007669"/>
    <property type="project" value="TreeGrafter"/>
</dbReference>
<sequence>MLRSSGDYAGEVLTTATPSVPQSSKLQDADDNASGARDSIYPYPEYANLMGYDNGTGHGRPFPSDPHPGPLQTLVSQLVAKTELGSSEGSYDHLLYSASSTAAAYSPFYGNQQGNAAASFENFYPHSYTAYMSDHLTNSTDLNGFPYPSTYTGGRVYEAGEYLAASNAYQSQHPVSTNANKTATTTSTLDSSSTSSVTSTCSAMESSFNSGFYLKPEEGSKVGGFFANPNATCNTNNNADKEQRKRVAEVRRIGADSRKKARTQQQQSKKAEISSHNAEKDAKTVLDALGEHSPLSMGDDSGDESSSSGDDEQGIGNKEEHIIAPGSHGQCLLWACKACKKKTMQVDRRKAATMRERRRLRKVNEAFETLKRRTCSNPNQRMPKVEILRTAIDYIENLEEMLHRNGVLLDSASASSLLRSSSRYPTTAGSVNSTNSKITSVEGARVQRVVGGTRGRKTGALTKGDKVGSTRAVYSIVTTSSATTTTTSPASFMKLETSQAMTTGEEPYRGYSASLANNGWSTSLPVHDQNPVNGEPKLRHPFATTLWYRDSGLPSTALATRGNGTGRARQARLRSTRKSPLLIGRPPSDAPSLRVRAHTHSSPYLNPVLLGLHPNPAFDVAEHGCDGDQHSSTLSPTLLQLSQLISIQRPDYGPILDWLTVLDKGKRMVHILKLTTSQSTSTFLLLSEYFVLFLSRACLLALPNVLVGAPQQPCLHLSLHLEGD</sequence>
<dbReference type="InterPro" id="IPR011598">
    <property type="entry name" value="bHLH_dom"/>
</dbReference>
<evidence type="ECO:0000256" key="3">
    <source>
        <dbReference type="ARBA" id="ARBA00023242"/>
    </source>
</evidence>
<feature type="compositionally biased region" description="Basic and acidic residues" evidence="4">
    <location>
        <begin position="239"/>
        <end position="258"/>
    </location>
</feature>
<dbReference type="GO" id="GO:0000981">
    <property type="term" value="F:DNA-binding transcription factor activity, RNA polymerase II-specific"/>
    <property type="evidence" value="ECO:0007669"/>
    <property type="project" value="TreeGrafter"/>
</dbReference>
<feature type="compositionally biased region" description="Low complexity" evidence="4">
    <location>
        <begin position="176"/>
        <end position="195"/>
    </location>
</feature>
<dbReference type="FunFam" id="4.10.280.10:FF:000005">
    <property type="entry name" value="Myogenic factor"/>
    <property type="match status" value="1"/>
</dbReference>
<dbReference type="PROSITE" id="PS50888">
    <property type="entry name" value="BHLH"/>
    <property type="match status" value="1"/>
</dbReference>
<keyword evidence="2" id="KW-0238">DNA-binding</keyword>
<dbReference type="EMBL" id="UXSR01000227">
    <property type="protein sequence ID" value="VDD75678.1"/>
    <property type="molecule type" value="Genomic_DNA"/>
</dbReference>
<dbReference type="OrthoDB" id="10049614at2759"/>
<dbReference type="InterPro" id="IPR002546">
    <property type="entry name" value="MyoD_N"/>
</dbReference>
<keyword evidence="7" id="KW-1185">Reference proteome</keyword>
<gene>
    <name evidence="6" type="ORF">MCOS_LOCUS1681</name>
</gene>
<feature type="domain" description="BHLH" evidence="5">
    <location>
        <begin position="347"/>
        <end position="398"/>
    </location>
</feature>
<feature type="compositionally biased region" description="Basic and acidic residues" evidence="4">
    <location>
        <begin position="269"/>
        <end position="284"/>
    </location>
</feature>
<dbReference type="GO" id="GO:0045663">
    <property type="term" value="P:positive regulation of myoblast differentiation"/>
    <property type="evidence" value="ECO:0007669"/>
    <property type="project" value="TreeGrafter"/>
</dbReference>
<feature type="compositionally biased region" description="Polar residues" evidence="4">
    <location>
        <begin position="14"/>
        <end position="26"/>
    </location>
</feature>
<dbReference type="InterPro" id="IPR036638">
    <property type="entry name" value="HLH_DNA-bd_sf"/>
</dbReference>
<dbReference type="STRING" id="53468.A0A0R3U4T7"/>
<dbReference type="GO" id="GO:0005634">
    <property type="term" value="C:nucleus"/>
    <property type="evidence" value="ECO:0007669"/>
    <property type="project" value="UniProtKB-SubCell"/>
</dbReference>
<dbReference type="PANTHER" id="PTHR11534:SF9">
    <property type="entry name" value="MYOGENIC-DETERMINATION PROTEIN"/>
    <property type="match status" value="1"/>
</dbReference>
<accession>A0A0R3U4T7</accession>
<name>A0A0R3U4T7_MESCO</name>
<evidence type="ECO:0000313" key="7">
    <source>
        <dbReference type="Proteomes" id="UP000267029"/>
    </source>
</evidence>
<dbReference type="SMART" id="SM00353">
    <property type="entry name" value="HLH"/>
    <property type="match status" value="1"/>
</dbReference>
<comment type="subcellular location">
    <subcellularLocation>
        <location evidence="1">Nucleus</location>
    </subcellularLocation>
</comment>
<dbReference type="AlphaFoldDB" id="A0A0R3U4T7"/>
<dbReference type="GO" id="GO:0007517">
    <property type="term" value="P:muscle organ development"/>
    <property type="evidence" value="ECO:0007669"/>
    <property type="project" value="InterPro"/>
</dbReference>
<keyword evidence="3" id="KW-0539">Nucleus</keyword>
<evidence type="ECO:0000259" key="5">
    <source>
        <dbReference type="PROSITE" id="PS50888"/>
    </source>
</evidence>
<dbReference type="InterPro" id="IPR039704">
    <property type="entry name" value="Myogenic_factor"/>
</dbReference>
<dbReference type="CDD" id="cd19699">
    <property type="entry name" value="bHLH_TS_dMYOD_like"/>
    <property type="match status" value="1"/>
</dbReference>
<feature type="region of interest" description="Disordered" evidence="4">
    <location>
        <begin position="1"/>
        <end position="40"/>
    </location>
</feature>
<dbReference type="GO" id="GO:0046983">
    <property type="term" value="F:protein dimerization activity"/>
    <property type="evidence" value="ECO:0007669"/>
    <property type="project" value="InterPro"/>
</dbReference>
<dbReference type="Pfam" id="PF00010">
    <property type="entry name" value="HLH"/>
    <property type="match status" value="1"/>
</dbReference>
<evidence type="ECO:0000256" key="2">
    <source>
        <dbReference type="ARBA" id="ARBA00023125"/>
    </source>
</evidence>
<feature type="region of interest" description="Disordered" evidence="4">
    <location>
        <begin position="175"/>
        <end position="195"/>
    </location>
</feature>
<evidence type="ECO:0000256" key="4">
    <source>
        <dbReference type="SAM" id="MobiDB-lite"/>
    </source>
</evidence>
<dbReference type="Gene3D" id="4.10.280.10">
    <property type="entry name" value="Helix-loop-helix DNA-binding domain"/>
    <property type="match status" value="1"/>
</dbReference>
<reference evidence="6 7" key="1">
    <citation type="submission" date="2018-10" db="EMBL/GenBank/DDBJ databases">
        <authorList>
            <consortium name="Pathogen Informatics"/>
        </authorList>
    </citation>
    <scope>NUCLEOTIDE SEQUENCE [LARGE SCALE GENOMIC DNA]</scope>
</reference>
<dbReference type="SUPFAM" id="SSF47459">
    <property type="entry name" value="HLH, helix-loop-helix DNA-binding domain"/>
    <property type="match status" value="1"/>
</dbReference>
<dbReference type="SMART" id="SM00520">
    <property type="entry name" value="BASIC"/>
    <property type="match status" value="1"/>
</dbReference>
<protein>
    <recommendedName>
        <fullName evidence="5">BHLH domain-containing protein</fullName>
    </recommendedName>
</protein>
<dbReference type="Pfam" id="PF01586">
    <property type="entry name" value="Basic"/>
    <property type="match status" value="1"/>
</dbReference>
<dbReference type="Proteomes" id="UP000267029">
    <property type="component" value="Unassembled WGS sequence"/>
</dbReference>
<organism evidence="6 7">
    <name type="scientific">Mesocestoides corti</name>
    <name type="common">Flatworm</name>
    <dbReference type="NCBI Taxonomy" id="53468"/>
    <lineage>
        <taxon>Eukaryota</taxon>
        <taxon>Metazoa</taxon>
        <taxon>Spiralia</taxon>
        <taxon>Lophotrochozoa</taxon>
        <taxon>Platyhelminthes</taxon>
        <taxon>Cestoda</taxon>
        <taxon>Eucestoda</taxon>
        <taxon>Cyclophyllidea</taxon>
        <taxon>Mesocestoididae</taxon>
        <taxon>Mesocestoides</taxon>
    </lineage>
</organism>
<evidence type="ECO:0000313" key="6">
    <source>
        <dbReference type="EMBL" id="VDD75678.1"/>
    </source>
</evidence>
<feature type="region of interest" description="Disordered" evidence="4">
    <location>
        <begin position="232"/>
        <end position="316"/>
    </location>
</feature>
<proteinExistence type="predicted"/>
<evidence type="ECO:0000256" key="1">
    <source>
        <dbReference type="ARBA" id="ARBA00004123"/>
    </source>
</evidence>
<dbReference type="PANTHER" id="PTHR11534">
    <property type="entry name" value="MYOGENIC FACTOR"/>
    <property type="match status" value="1"/>
</dbReference>